<dbReference type="InterPro" id="IPR043594">
    <property type="entry name" value="HMGL"/>
</dbReference>
<organism evidence="5 6">
    <name type="scientific">Pedobacter antarcticus</name>
    <dbReference type="NCBI Taxonomy" id="34086"/>
    <lineage>
        <taxon>Bacteria</taxon>
        <taxon>Pseudomonadati</taxon>
        <taxon>Bacteroidota</taxon>
        <taxon>Sphingobacteriia</taxon>
        <taxon>Sphingobacteriales</taxon>
        <taxon>Sphingobacteriaceae</taxon>
        <taxon>Pedobacter</taxon>
    </lineage>
</organism>
<dbReference type="InterPro" id="IPR013785">
    <property type="entry name" value="Aldolase_TIM"/>
</dbReference>
<evidence type="ECO:0000313" key="5">
    <source>
        <dbReference type="EMBL" id="SFE91176.1"/>
    </source>
</evidence>
<name>A0A1I2EF42_9SPHI</name>
<dbReference type="GO" id="GO:0046872">
    <property type="term" value="F:metal ion binding"/>
    <property type="evidence" value="ECO:0007669"/>
    <property type="project" value="UniProtKB-KW"/>
</dbReference>
<evidence type="ECO:0000259" key="4">
    <source>
        <dbReference type="PROSITE" id="PS50991"/>
    </source>
</evidence>
<dbReference type="Proteomes" id="UP000183129">
    <property type="component" value="Unassembled WGS sequence"/>
</dbReference>
<evidence type="ECO:0000256" key="3">
    <source>
        <dbReference type="ARBA" id="ARBA00023239"/>
    </source>
</evidence>
<dbReference type="Gene3D" id="3.20.20.70">
    <property type="entry name" value="Aldolase class I"/>
    <property type="match status" value="1"/>
</dbReference>
<dbReference type="InterPro" id="IPR000891">
    <property type="entry name" value="PYR_CT"/>
</dbReference>
<accession>A0A1I2EF42</accession>
<protein>
    <submittedName>
        <fullName evidence="5">Hydroxymethylglutaryl-CoA lyase</fullName>
    </submittedName>
</protein>
<keyword evidence="3 5" id="KW-0456">Lyase</keyword>
<evidence type="ECO:0000313" key="6">
    <source>
        <dbReference type="Proteomes" id="UP000183129"/>
    </source>
</evidence>
<dbReference type="GO" id="GO:0046951">
    <property type="term" value="P:ketone body biosynthetic process"/>
    <property type="evidence" value="ECO:0007669"/>
    <property type="project" value="TreeGrafter"/>
</dbReference>
<dbReference type="AlphaFoldDB" id="A0A1I2EF42"/>
<dbReference type="PANTHER" id="PTHR42738:SF7">
    <property type="entry name" value="HYDROXYMETHYLGLUTARYL-COA LYASE"/>
    <property type="match status" value="1"/>
</dbReference>
<keyword evidence="2" id="KW-0479">Metal-binding</keyword>
<dbReference type="PANTHER" id="PTHR42738">
    <property type="entry name" value="HYDROXYMETHYLGLUTARYL-COA LYASE"/>
    <property type="match status" value="1"/>
</dbReference>
<feature type="domain" description="Pyruvate carboxyltransferase" evidence="4">
    <location>
        <begin position="36"/>
        <end position="306"/>
    </location>
</feature>
<dbReference type="Pfam" id="PF00682">
    <property type="entry name" value="HMGL-like"/>
    <property type="match status" value="1"/>
</dbReference>
<dbReference type="SUPFAM" id="SSF51569">
    <property type="entry name" value="Aldolase"/>
    <property type="match status" value="1"/>
</dbReference>
<dbReference type="EMBL" id="FONS01000003">
    <property type="protein sequence ID" value="SFE91176.1"/>
    <property type="molecule type" value="Genomic_DNA"/>
</dbReference>
<dbReference type="GO" id="GO:0004419">
    <property type="term" value="F:hydroxymethylglutaryl-CoA lyase activity"/>
    <property type="evidence" value="ECO:0007669"/>
    <property type="project" value="TreeGrafter"/>
</dbReference>
<dbReference type="GO" id="GO:0006552">
    <property type="term" value="P:L-leucine catabolic process"/>
    <property type="evidence" value="ECO:0007669"/>
    <property type="project" value="TreeGrafter"/>
</dbReference>
<sequence>MHKKGIPRDAFFCYTHFLIPCVKHLISQKHMNTENTLKLVECPRDAMQGIHEFIPTALKAAYINLLLKAGFDTLDFGSFVSSKAIPQMQDTKDVLEKLDLSSTSTKLLAIAANLRGAEEAVACPEISYVGFPFSISETFQHRNTNSSMLASLNTVDQILELCDRHQKTAVIYLSMGFGNPYGDPYSFDIVGEWASSLAGLGTKILSLADTTGVSTAEQIRILMPMLQKQFPDIECGLHLHSTPEKRIEKITAAYESGCRRFDSALRGFGGCPMAKDDLTGNIATEELLAFLESRKESTGINDYYWNEALQLSTEVFSYN</sequence>
<dbReference type="PROSITE" id="PS50991">
    <property type="entry name" value="PYR_CT"/>
    <property type="match status" value="1"/>
</dbReference>
<comment type="similarity">
    <text evidence="1">Belongs to the HMG-CoA lyase family.</text>
</comment>
<dbReference type="CDD" id="cd07938">
    <property type="entry name" value="DRE_TIM_HMGL"/>
    <property type="match status" value="1"/>
</dbReference>
<proteinExistence type="inferred from homology"/>
<dbReference type="STRING" id="34086.SAMN04488084_10239"/>
<reference evidence="5 6" key="1">
    <citation type="submission" date="2016-10" db="EMBL/GenBank/DDBJ databases">
        <authorList>
            <person name="de Groot N.N."/>
        </authorList>
    </citation>
    <scope>NUCLEOTIDE SEQUENCE [LARGE SCALE GENOMIC DNA]</scope>
    <source>
        <strain evidence="5 6">ATCC 51969</strain>
    </source>
</reference>
<evidence type="ECO:0000256" key="1">
    <source>
        <dbReference type="ARBA" id="ARBA00009405"/>
    </source>
</evidence>
<gene>
    <name evidence="5" type="ORF">SAMN03003324_01773</name>
</gene>
<evidence type="ECO:0000256" key="2">
    <source>
        <dbReference type="ARBA" id="ARBA00022723"/>
    </source>
</evidence>